<sequence>MVGWWQDVVKVTKNSLLLTTIKGVNRYFKSEYTFLKVWWLLCIGMLFVVAVWQVNDAFQEFLSRDTIVTIKDSELGQAGMNHPITFPAATLCNMKPVHGAKNEKELFDYFMDVDKNISSLAKQRPLTTDDQSTLSELKTAAAFFQFLGKEKAKQYVQVADNFLVDCVVTSDTPVVAYNCSDVGEIRTVQIPDYFSCFIIYIPPDMFSKIRPRKITAILNLDADDNYINPGTLESDMQESGAIATISSAIQVPDFAYSSIRIQPGTNMVINMALTLRLRLENPYGDCTPPSGSNLSFAYSSIKIPYTKISCEEACRQTEVTKACQCFSADTKAVFDMNQTQDFYCAGAYPNFDERFNKLKCSIEAMKSAKIRCLEACTRACEELQVSTVVSSSTWPRSSQLISFYNTYIDGQSFADSYAAYKEIEKKYLNTGNVSDTLDKLRKETTIPRNFAKVELKLSSTQITTISDEIKVTELSILSTIASLMNMYSGHDIIERGDWEKDLLTHSVSIVDNRRMVSMTSLSPLHRIAR</sequence>
<dbReference type="EMBL" id="AMQN01010761">
    <property type="status" value="NOT_ANNOTATED_CDS"/>
    <property type="molecule type" value="Genomic_DNA"/>
</dbReference>
<evidence type="ECO:0000256" key="9">
    <source>
        <dbReference type="ARBA" id="ARBA00023201"/>
    </source>
</evidence>
<keyword evidence="9 11" id="KW-0739">Sodium transport</keyword>
<keyword evidence="3 11" id="KW-0894">Sodium channel</keyword>
<dbReference type="PANTHER" id="PTHR11690">
    <property type="entry name" value="AMILORIDE-SENSITIVE SODIUM CHANNEL-RELATED"/>
    <property type="match status" value="1"/>
</dbReference>
<dbReference type="PANTHER" id="PTHR11690:SF248">
    <property type="entry name" value="PICKPOCKET 17, ISOFORM A"/>
    <property type="match status" value="1"/>
</dbReference>
<dbReference type="OMA" id="YLSSATW"/>
<keyword evidence="6" id="KW-0915">Sodium</keyword>
<evidence type="ECO:0000256" key="4">
    <source>
        <dbReference type="ARBA" id="ARBA00022692"/>
    </source>
</evidence>
<dbReference type="InterPro" id="IPR001873">
    <property type="entry name" value="ENaC"/>
</dbReference>
<dbReference type="GO" id="GO:0015280">
    <property type="term" value="F:ligand-gated sodium channel activity"/>
    <property type="evidence" value="ECO:0007669"/>
    <property type="project" value="TreeGrafter"/>
</dbReference>
<evidence type="ECO:0000313" key="13">
    <source>
        <dbReference type="EMBL" id="ELT97682.1"/>
    </source>
</evidence>
<evidence type="ECO:0000256" key="6">
    <source>
        <dbReference type="ARBA" id="ARBA00023053"/>
    </source>
</evidence>
<evidence type="ECO:0000313" key="15">
    <source>
        <dbReference type="Proteomes" id="UP000014760"/>
    </source>
</evidence>
<organism evidence="13">
    <name type="scientific">Capitella teleta</name>
    <name type="common">Polychaete worm</name>
    <dbReference type="NCBI Taxonomy" id="283909"/>
    <lineage>
        <taxon>Eukaryota</taxon>
        <taxon>Metazoa</taxon>
        <taxon>Spiralia</taxon>
        <taxon>Lophotrochozoa</taxon>
        <taxon>Annelida</taxon>
        <taxon>Polychaeta</taxon>
        <taxon>Sedentaria</taxon>
        <taxon>Scolecida</taxon>
        <taxon>Capitellidae</taxon>
        <taxon>Capitella</taxon>
    </lineage>
</organism>
<dbReference type="AlphaFoldDB" id="R7TVR8"/>
<dbReference type="Pfam" id="PF00858">
    <property type="entry name" value="ASC"/>
    <property type="match status" value="1"/>
</dbReference>
<gene>
    <name evidence="13" type="ORF">CAPTEDRAFT_206715</name>
</gene>
<name>R7TVR8_CAPTE</name>
<evidence type="ECO:0000256" key="11">
    <source>
        <dbReference type="RuleBase" id="RU000679"/>
    </source>
</evidence>
<comment type="subcellular location">
    <subcellularLocation>
        <location evidence="1">Membrane</location>
        <topology evidence="1">Multi-pass membrane protein</topology>
    </subcellularLocation>
</comment>
<evidence type="ECO:0000313" key="14">
    <source>
        <dbReference type="EnsemblMetazoa" id="CapteP206715"/>
    </source>
</evidence>
<evidence type="ECO:0000256" key="7">
    <source>
        <dbReference type="ARBA" id="ARBA00023065"/>
    </source>
</evidence>
<reference evidence="15" key="1">
    <citation type="submission" date="2012-12" db="EMBL/GenBank/DDBJ databases">
        <authorList>
            <person name="Hellsten U."/>
            <person name="Grimwood J."/>
            <person name="Chapman J.A."/>
            <person name="Shapiro H."/>
            <person name="Aerts A."/>
            <person name="Otillar R.P."/>
            <person name="Terry A.Y."/>
            <person name="Boore J.L."/>
            <person name="Simakov O."/>
            <person name="Marletaz F."/>
            <person name="Cho S.-J."/>
            <person name="Edsinger-Gonzales E."/>
            <person name="Havlak P."/>
            <person name="Kuo D.-H."/>
            <person name="Larsson T."/>
            <person name="Lv J."/>
            <person name="Arendt D."/>
            <person name="Savage R."/>
            <person name="Osoegawa K."/>
            <person name="de Jong P."/>
            <person name="Lindberg D.R."/>
            <person name="Seaver E.C."/>
            <person name="Weisblat D.A."/>
            <person name="Putnam N.H."/>
            <person name="Grigoriev I.V."/>
            <person name="Rokhsar D.S."/>
        </authorList>
    </citation>
    <scope>NUCLEOTIDE SEQUENCE</scope>
    <source>
        <strain evidence="15">I ESC-2004</strain>
    </source>
</reference>
<keyword evidence="15" id="KW-1185">Reference proteome</keyword>
<evidence type="ECO:0000256" key="10">
    <source>
        <dbReference type="ARBA" id="ARBA00023303"/>
    </source>
</evidence>
<dbReference type="EnsemblMetazoa" id="CapteT206715">
    <property type="protein sequence ID" value="CapteP206715"/>
    <property type="gene ID" value="CapteG206715"/>
</dbReference>
<feature type="transmembrane region" description="Helical" evidence="12">
    <location>
        <begin position="37"/>
        <end position="54"/>
    </location>
</feature>
<keyword evidence="2 11" id="KW-0813">Transport</keyword>
<dbReference type="EMBL" id="KB308489">
    <property type="protein sequence ID" value="ELT97682.1"/>
    <property type="molecule type" value="Genomic_DNA"/>
</dbReference>
<evidence type="ECO:0000256" key="12">
    <source>
        <dbReference type="SAM" id="Phobius"/>
    </source>
</evidence>
<proteinExistence type="inferred from homology"/>
<keyword evidence="5 12" id="KW-1133">Transmembrane helix</keyword>
<evidence type="ECO:0000256" key="2">
    <source>
        <dbReference type="ARBA" id="ARBA00022448"/>
    </source>
</evidence>
<evidence type="ECO:0000256" key="5">
    <source>
        <dbReference type="ARBA" id="ARBA00022989"/>
    </source>
</evidence>
<keyword evidence="7 11" id="KW-0406">Ion transport</keyword>
<dbReference type="OrthoDB" id="6236903at2759"/>
<dbReference type="EMBL" id="AMQN01010760">
    <property type="status" value="NOT_ANNOTATED_CDS"/>
    <property type="molecule type" value="Genomic_DNA"/>
</dbReference>
<reference evidence="14" key="3">
    <citation type="submission" date="2015-06" db="UniProtKB">
        <authorList>
            <consortium name="EnsemblMetazoa"/>
        </authorList>
    </citation>
    <scope>IDENTIFICATION</scope>
</reference>
<keyword evidence="8 12" id="KW-0472">Membrane</keyword>
<keyword evidence="10 11" id="KW-0407">Ion channel</keyword>
<protein>
    <recommendedName>
        <fullName evidence="16">Amiloride-sensitive sodium channel</fullName>
    </recommendedName>
</protein>
<accession>R7TVR8</accession>
<comment type="similarity">
    <text evidence="11">Belongs to the amiloride-sensitive sodium channel (TC 1.A.6) family.</text>
</comment>
<dbReference type="HOGENOM" id="CLU_020415_2_0_1"/>
<dbReference type="PRINTS" id="PR01078">
    <property type="entry name" value="AMINACHANNEL"/>
</dbReference>
<evidence type="ECO:0000256" key="3">
    <source>
        <dbReference type="ARBA" id="ARBA00022461"/>
    </source>
</evidence>
<reference evidence="13 15" key="2">
    <citation type="journal article" date="2013" name="Nature">
        <title>Insights into bilaterian evolution from three spiralian genomes.</title>
        <authorList>
            <person name="Simakov O."/>
            <person name="Marletaz F."/>
            <person name="Cho S.J."/>
            <person name="Edsinger-Gonzales E."/>
            <person name="Havlak P."/>
            <person name="Hellsten U."/>
            <person name="Kuo D.H."/>
            <person name="Larsson T."/>
            <person name="Lv J."/>
            <person name="Arendt D."/>
            <person name="Savage R."/>
            <person name="Osoegawa K."/>
            <person name="de Jong P."/>
            <person name="Grimwood J."/>
            <person name="Chapman J.A."/>
            <person name="Shapiro H."/>
            <person name="Aerts A."/>
            <person name="Otillar R.P."/>
            <person name="Terry A.Y."/>
            <person name="Boore J.L."/>
            <person name="Grigoriev I.V."/>
            <person name="Lindberg D.R."/>
            <person name="Seaver E.C."/>
            <person name="Weisblat D.A."/>
            <person name="Putnam N.H."/>
            <person name="Rokhsar D.S."/>
        </authorList>
    </citation>
    <scope>NUCLEOTIDE SEQUENCE</scope>
    <source>
        <strain evidence="13 15">I ESC-2004</strain>
    </source>
</reference>
<dbReference type="GO" id="GO:0005886">
    <property type="term" value="C:plasma membrane"/>
    <property type="evidence" value="ECO:0007669"/>
    <property type="project" value="TreeGrafter"/>
</dbReference>
<evidence type="ECO:0000256" key="1">
    <source>
        <dbReference type="ARBA" id="ARBA00004141"/>
    </source>
</evidence>
<evidence type="ECO:0000256" key="8">
    <source>
        <dbReference type="ARBA" id="ARBA00023136"/>
    </source>
</evidence>
<dbReference type="Proteomes" id="UP000014760">
    <property type="component" value="Unassembled WGS sequence"/>
</dbReference>
<keyword evidence="4 11" id="KW-0812">Transmembrane</keyword>
<evidence type="ECO:0008006" key="16">
    <source>
        <dbReference type="Google" id="ProtNLM"/>
    </source>
</evidence>